<gene>
    <name evidence="1" type="ORF">J2Z83_003720</name>
</gene>
<name>A0ABS4IKS2_9BACI</name>
<reference evidence="1 2" key="1">
    <citation type="submission" date="2021-03" db="EMBL/GenBank/DDBJ databases">
        <title>Genomic Encyclopedia of Type Strains, Phase IV (KMG-IV): sequencing the most valuable type-strain genomes for metagenomic binning, comparative biology and taxonomic classification.</title>
        <authorList>
            <person name="Goeker M."/>
        </authorList>
    </citation>
    <scope>NUCLEOTIDE SEQUENCE [LARGE SCALE GENOMIC DNA]</scope>
    <source>
        <strain evidence="1 2">DSM 25609</strain>
    </source>
</reference>
<sequence>MTTKSKEIGDTWEDELGNKYKVIDKLDTVVISESVGELTEERE</sequence>
<keyword evidence="2" id="KW-1185">Reference proteome</keyword>
<dbReference type="EMBL" id="JAGGKX010000029">
    <property type="protein sequence ID" value="MBP1971569.1"/>
    <property type="molecule type" value="Genomic_DNA"/>
</dbReference>
<organism evidence="1 2">
    <name type="scientific">Virgibacillus natechei</name>
    <dbReference type="NCBI Taxonomy" id="1216297"/>
    <lineage>
        <taxon>Bacteria</taxon>
        <taxon>Bacillati</taxon>
        <taxon>Bacillota</taxon>
        <taxon>Bacilli</taxon>
        <taxon>Bacillales</taxon>
        <taxon>Bacillaceae</taxon>
        <taxon>Virgibacillus</taxon>
    </lineage>
</organism>
<protein>
    <submittedName>
        <fullName evidence="1">Uncharacterized protein</fullName>
    </submittedName>
</protein>
<accession>A0ABS4IKS2</accession>
<dbReference type="Proteomes" id="UP001519345">
    <property type="component" value="Unassembled WGS sequence"/>
</dbReference>
<proteinExistence type="predicted"/>
<dbReference type="RefSeq" id="WP_264917256.1">
    <property type="nucleotide sequence ID" value="NZ_CP110224.1"/>
</dbReference>
<evidence type="ECO:0000313" key="1">
    <source>
        <dbReference type="EMBL" id="MBP1971569.1"/>
    </source>
</evidence>
<evidence type="ECO:0000313" key="2">
    <source>
        <dbReference type="Proteomes" id="UP001519345"/>
    </source>
</evidence>
<comment type="caution">
    <text evidence="1">The sequence shown here is derived from an EMBL/GenBank/DDBJ whole genome shotgun (WGS) entry which is preliminary data.</text>
</comment>